<accession>A0A2W5FJZ4</accession>
<gene>
    <name evidence="1" type="ORF">DI586_07230</name>
</gene>
<protein>
    <submittedName>
        <fullName evidence="1">Uncharacterized protein</fullName>
    </submittedName>
</protein>
<evidence type="ECO:0000313" key="1">
    <source>
        <dbReference type="EMBL" id="PZP55323.1"/>
    </source>
</evidence>
<dbReference type="Proteomes" id="UP000249739">
    <property type="component" value="Unassembled WGS sequence"/>
</dbReference>
<proteinExistence type="predicted"/>
<comment type="caution">
    <text evidence="1">The sequence shown here is derived from an EMBL/GenBank/DDBJ whole genome shotgun (WGS) entry which is preliminary data.</text>
</comment>
<name>A0A2W5FJZ4_9BACT</name>
<evidence type="ECO:0000313" key="2">
    <source>
        <dbReference type="Proteomes" id="UP000249739"/>
    </source>
</evidence>
<reference evidence="1 2" key="1">
    <citation type="submission" date="2017-08" db="EMBL/GenBank/DDBJ databases">
        <title>Infants hospitalized years apart are colonized by the same room-sourced microbial strains.</title>
        <authorList>
            <person name="Brooks B."/>
            <person name="Olm M.R."/>
            <person name="Firek B.A."/>
            <person name="Baker R."/>
            <person name="Thomas B.C."/>
            <person name="Morowitz M.J."/>
            <person name="Banfield J.F."/>
        </authorList>
    </citation>
    <scope>NUCLEOTIDE SEQUENCE [LARGE SCALE GENOMIC DNA]</scope>
    <source>
        <strain evidence="1">S2_006_000_R2_64</strain>
    </source>
</reference>
<dbReference type="AlphaFoldDB" id="A0A2W5FJZ4"/>
<dbReference type="EMBL" id="QFOT01000075">
    <property type="protein sequence ID" value="PZP55323.1"/>
    <property type="molecule type" value="Genomic_DNA"/>
</dbReference>
<organism evidence="1 2">
    <name type="scientific">Micavibrio aeruginosavorus</name>
    <dbReference type="NCBI Taxonomy" id="349221"/>
    <lineage>
        <taxon>Bacteria</taxon>
        <taxon>Pseudomonadati</taxon>
        <taxon>Bdellovibrionota</taxon>
        <taxon>Bdellovibrionia</taxon>
        <taxon>Bdellovibrionales</taxon>
        <taxon>Pseudobdellovibrionaceae</taxon>
        <taxon>Micavibrio</taxon>
    </lineage>
</organism>
<sequence length="85" mass="9278">MATSDSAFKEFIGAAFLGWLAATTPTAVMHYNEANTCPPENKSLECIELKDEFNNRGLGGALGASAIYLLTMPRRRKTSHSNELK</sequence>